<dbReference type="InterPro" id="IPR027417">
    <property type="entry name" value="P-loop_NTPase"/>
</dbReference>
<dbReference type="Gene3D" id="3.40.50.300">
    <property type="entry name" value="P-loop containing nucleotide triphosphate hydrolases"/>
    <property type="match status" value="1"/>
</dbReference>
<evidence type="ECO:0000313" key="12">
    <source>
        <dbReference type="Proteomes" id="UP000062398"/>
    </source>
</evidence>
<evidence type="ECO:0000313" key="3">
    <source>
        <dbReference type="EMBL" id="AIM28227.1"/>
    </source>
</evidence>
<dbReference type="InterPro" id="IPR050921">
    <property type="entry name" value="T4SS_GSP_E_ATPase"/>
</dbReference>
<dbReference type="Gene3D" id="3.30.450.380">
    <property type="match status" value="1"/>
</dbReference>
<dbReference type="SUPFAM" id="SSF52540">
    <property type="entry name" value="P-loop containing nucleoside triphosphate hydrolases"/>
    <property type="match status" value="1"/>
</dbReference>
<dbReference type="Proteomes" id="UP000068832">
    <property type="component" value="Chromosome"/>
</dbReference>
<dbReference type="RefSeq" id="WP_012022031.1">
    <property type="nucleotide sequence ID" value="NZ_AP019770.1"/>
</dbReference>
<dbReference type="OMA" id="RMFTRES"/>
<dbReference type="InterPro" id="IPR001482">
    <property type="entry name" value="T2SS/T4SS_dom"/>
</dbReference>
<evidence type="ECO:0000259" key="2">
    <source>
        <dbReference type="Pfam" id="PF00437"/>
    </source>
</evidence>
<dbReference type="CDD" id="cd01130">
    <property type="entry name" value="VirB11-like_ATPase"/>
    <property type="match status" value="1"/>
</dbReference>
<comment type="similarity">
    <text evidence="1">Belongs to the GSP E family.</text>
</comment>
<evidence type="ECO:0000313" key="10">
    <source>
        <dbReference type="Proteomes" id="UP000056255"/>
    </source>
</evidence>
<protein>
    <submittedName>
        <fullName evidence="4">Type II secretion protein VirB</fullName>
    </submittedName>
    <submittedName>
        <fullName evidence="3">Type II secretion system protein E</fullName>
    </submittedName>
</protein>
<evidence type="ECO:0000313" key="4">
    <source>
        <dbReference type="EMBL" id="AKV75037.1"/>
    </source>
</evidence>
<name>A0A088E959_9CREN</name>
<dbReference type="OrthoDB" id="33500at2157"/>
<evidence type="ECO:0000313" key="6">
    <source>
        <dbReference type="EMBL" id="AKV79525.1"/>
    </source>
</evidence>
<reference evidence="8 10" key="3">
    <citation type="submission" date="2015-07" db="EMBL/GenBank/DDBJ databases">
        <title>Physiological, transcriptional responses and genome re-sequencing of acid resistant extremely thermoacidophilic Metallosphaera sedula SARC-M1.</title>
        <authorList>
            <person name="Ai C."/>
            <person name="McCarthy S."/>
            <person name="Eckrich V."/>
            <person name="Rudrappa D."/>
            <person name="Qiu G."/>
            <person name="Blum P."/>
        </authorList>
    </citation>
    <scope>NUCLEOTIDE SEQUENCE [LARGE SCALE GENOMIC DNA]</scope>
    <source>
        <strain evidence="8 10">SARC-M1</strain>
    </source>
</reference>
<reference evidence="3 9" key="1">
    <citation type="journal article" date="2014" name="J. Bacteriol.">
        <title>Role of an Archaeal PitA Transporter in the Copper and Arsenic Resistance of Metallosphaera sedula, an Extreme Thermoacidophile.</title>
        <authorList>
            <person name="McCarthy S."/>
            <person name="Ai C."/>
            <person name="Wheaton G."/>
            <person name="Tevatia R."/>
            <person name="Eckrich V."/>
            <person name="Kelly R."/>
            <person name="Blum P."/>
        </authorList>
    </citation>
    <scope>NUCLEOTIDE SEQUENCE [LARGE SCALE GENOMIC DNA]</scope>
    <source>
        <strain evidence="3 9">CuR1</strain>
    </source>
</reference>
<dbReference type="Proteomes" id="UP000029084">
    <property type="component" value="Chromosome"/>
</dbReference>
<dbReference type="PANTHER" id="PTHR30486">
    <property type="entry name" value="TWITCHING MOTILITY PROTEIN PILT"/>
    <property type="match status" value="1"/>
</dbReference>
<dbReference type="Proteomes" id="UP000056255">
    <property type="component" value="Chromosome"/>
</dbReference>
<evidence type="ECO:0000313" key="9">
    <source>
        <dbReference type="Proteomes" id="UP000029084"/>
    </source>
</evidence>
<dbReference type="EMBL" id="CP012174">
    <property type="protein sequence ID" value="AKV79525.1"/>
    <property type="molecule type" value="Genomic_DNA"/>
</dbReference>
<dbReference type="Proteomes" id="UP000062475">
    <property type="component" value="Chromosome"/>
</dbReference>
<feature type="domain" description="Bacterial type II secretion system protein E" evidence="2">
    <location>
        <begin position="159"/>
        <end position="343"/>
    </location>
</feature>
<sequence>MSRTLLEEYNVMGSKVSIIDEDGQGLYIVEDPRISREESSAISSIMDEIYFSSTSVSDAENKLLEILKTKNISPELNEKILNIFKKRILYDEITVPVMDPEVEEIECMGPGLPLTVIHRKYSNYMRLYTNIVLPKEEDILRIIEKLAIKSSKSVNIARPYLEFSLPEGHRVAATVSNEISNPGSTFDIRKFPVSPISLIKLIKGNSLSVEIASYLWFLLDYKPFYLIVGSTGSGKTTFLNALLNFANPDAKILSIEDTPELNLSGKNWIRFFSRQSLVSTYDVTIGELSRLALRYRPDYLIIGEVRGKEIETLIHASSSGHASLSTFHGGKPSDVVTRIVSLLPKELAIMFLNNVWGFILVGRRVDENGRIIKAINAIYETQKINGKTKFRKIVWWSFKDKIYKPNNFSELLKISTKLKFISDSYGLSKSDILDELERRKNVIEKLIAENIADNEMIQAEIAKFYRERGLNVQSTI</sequence>
<dbReference type="EMBL" id="CP012173">
    <property type="protein sequence ID" value="AKV77275.1"/>
    <property type="molecule type" value="Genomic_DNA"/>
</dbReference>
<dbReference type="EMBL" id="CP012172">
    <property type="protein sequence ID" value="AKV75037.1"/>
    <property type="molecule type" value="Genomic_DNA"/>
</dbReference>
<dbReference type="EMBL" id="CP012176">
    <property type="protein sequence ID" value="AKV84003.1"/>
    <property type="molecule type" value="Genomic_DNA"/>
</dbReference>
<dbReference type="PATRIC" id="fig|43687.5.peg.2262"/>
<evidence type="ECO:0000256" key="1">
    <source>
        <dbReference type="ARBA" id="ARBA00006611"/>
    </source>
</evidence>
<dbReference type="Proteomes" id="UP000061362">
    <property type="component" value="Chromosome"/>
</dbReference>
<accession>A0A088E959</accession>
<dbReference type="PANTHER" id="PTHR30486:SF6">
    <property type="entry name" value="TYPE IV PILUS RETRACTATION ATPASE PILT"/>
    <property type="match status" value="1"/>
</dbReference>
<evidence type="ECO:0000313" key="14">
    <source>
        <dbReference type="Proteomes" id="UP000068832"/>
    </source>
</evidence>
<dbReference type="AlphaFoldDB" id="A0A088E959"/>
<proteinExistence type="inferred from homology"/>
<evidence type="ECO:0000313" key="5">
    <source>
        <dbReference type="EMBL" id="AKV77275.1"/>
    </source>
</evidence>
<reference evidence="11 12" key="2">
    <citation type="journal article" date="2015" name="Genome Announc.">
        <title>Complete Genome Sequences of Evolved Arsenate-Resistant Metallosphaera sedula Strains.</title>
        <authorList>
            <person name="Ai C."/>
            <person name="McCarthy S."/>
            <person name="Schackwitz W."/>
            <person name="Martin J."/>
            <person name="Lipzen A."/>
            <person name="Blum P."/>
        </authorList>
    </citation>
    <scope>NUCLEOTIDE SEQUENCE [LARGE SCALE GENOMIC DNA]</scope>
    <source>
        <strain evidence="6 12">ARS120-1</strain>
        <strain evidence="7 11">ARS120-2</strain>
        <strain evidence="4 14">ARS50-1</strain>
        <strain evidence="5 13">ARS50-2</strain>
    </source>
</reference>
<evidence type="ECO:0000313" key="7">
    <source>
        <dbReference type="EMBL" id="AKV81770.1"/>
    </source>
</evidence>
<dbReference type="EMBL" id="CP012175">
    <property type="protein sequence ID" value="AKV81770.1"/>
    <property type="molecule type" value="Genomic_DNA"/>
</dbReference>
<gene>
    <name evidence="3" type="ORF">HA72_2104</name>
    <name evidence="4" type="ORF">MsedA_2155</name>
    <name evidence="5" type="ORF">MsedB_2157</name>
    <name evidence="6" type="ORF">MsedC_2155</name>
    <name evidence="7" type="ORF">MsedD_2156</name>
    <name evidence="8" type="ORF">MsedE_2157</name>
</gene>
<dbReference type="Pfam" id="PF00437">
    <property type="entry name" value="T2SSE"/>
    <property type="match status" value="1"/>
</dbReference>
<evidence type="ECO:0000313" key="11">
    <source>
        <dbReference type="Proteomes" id="UP000061362"/>
    </source>
</evidence>
<dbReference type="GO" id="GO:0016887">
    <property type="term" value="F:ATP hydrolysis activity"/>
    <property type="evidence" value="ECO:0007669"/>
    <property type="project" value="InterPro"/>
</dbReference>
<dbReference type="GeneID" id="91756641"/>
<evidence type="ECO:0000313" key="8">
    <source>
        <dbReference type="EMBL" id="AKV84003.1"/>
    </source>
</evidence>
<dbReference type="EMBL" id="CP008822">
    <property type="protein sequence ID" value="AIM28227.1"/>
    <property type="molecule type" value="Genomic_DNA"/>
</dbReference>
<evidence type="ECO:0000313" key="13">
    <source>
        <dbReference type="Proteomes" id="UP000062475"/>
    </source>
</evidence>
<organism evidence="3 9">
    <name type="scientific">Metallosphaera sedula</name>
    <dbReference type="NCBI Taxonomy" id="43687"/>
    <lineage>
        <taxon>Archaea</taxon>
        <taxon>Thermoproteota</taxon>
        <taxon>Thermoprotei</taxon>
        <taxon>Sulfolobales</taxon>
        <taxon>Sulfolobaceae</taxon>
        <taxon>Metallosphaera</taxon>
    </lineage>
</organism>
<dbReference type="Proteomes" id="UP000062398">
    <property type="component" value="Chromosome"/>
</dbReference>